<keyword evidence="10" id="KW-1185">Reference proteome</keyword>
<reference evidence="9 10" key="1">
    <citation type="submission" date="2019-07" db="EMBL/GenBank/DDBJ databases">
        <authorList>
            <person name="Friedrich A."/>
            <person name="Schacherer J."/>
        </authorList>
    </citation>
    <scope>NUCLEOTIDE SEQUENCE [LARGE SCALE GENOMIC DNA]</scope>
</reference>
<dbReference type="GO" id="GO:0034388">
    <property type="term" value="C:Pwp2p-containing subcomplex of 90S preribosome"/>
    <property type="evidence" value="ECO:0007669"/>
    <property type="project" value="TreeGrafter"/>
</dbReference>
<sequence>MSDKARFYLEQSVPELQDLEKKGLFTKKEVKMIMRRWTEFEHRIMSRGSTPDDYLYYVRFEKNLEKLRKLRYQRMRSVIDTKKSISDYSASKRIRFIFDRGVRKFPNSMELWAQYLKYAKKNGSVKVVYKVYTRLLQLQPRNVNVWLSAAKYEYDYNKNVKSARNLLVRCLRFNGDELFPWLEFIKFELNYLSKLLIRRKLLNLITEKQQKDDLNEHEHSTNKDSLAQGVDVVQVSEGSEIEKDLSDLTDLNASTLGTVENNPVLRGDLILTMYDACLEALTNKLHDNINEGRYEVKFTKVWEISNKVIDIVDQFDALDRSHINGHIISDLMGKYPEIDKVVLLELTVPIRYTDVDDGDFATSLKSSVKMYQSWVSRTKASDTVKTSVKKMYINYLTQRYLSKCTGEQKELLELLLRKLQ</sequence>
<dbReference type="InterPro" id="IPR003107">
    <property type="entry name" value="HAT"/>
</dbReference>
<keyword evidence="5" id="KW-0539">Nucleus</keyword>
<feature type="domain" description="U3 small nucleolar RNA-associated protein 6 N-terminal" evidence="8">
    <location>
        <begin position="9"/>
        <end position="92"/>
    </location>
</feature>
<comment type="subcellular location">
    <subcellularLocation>
        <location evidence="1">Nucleus</location>
        <location evidence="1">Nucleolus</location>
    </subcellularLocation>
</comment>
<organism evidence="9 10">
    <name type="scientific">Dekkera bruxellensis</name>
    <name type="common">Brettanomyces custersii</name>
    <dbReference type="NCBI Taxonomy" id="5007"/>
    <lineage>
        <taxon>Eukaryota</taxon>
        <taxon>Fungi</taxon>
        <taxon>Dikarya</taxon>
        <taxon>Ascomycota</taxon>
        <taxon>Saccharomycotina</taxon>
        <taxon>Pichiomycetes</taxon>
        <taxon>Pichiales</taxon>
        <taxon>Pichiaceae</taxon>
        <taxon>Brettanomyces</taxon>
    </lineage>
</organism>
<protein>
    <recommendedName>
        <fullName evidence="6">mRNA 3'-end-processing protein RNA14</fullName>
    </recommendedName>
</protein>
<evidence type="ECO:0000256" key="6">
    <source>
        <dbReference type="ARBA" id="ARBA00026188"/>
    </source>
</evidence>
<accession>A0A7D9H2U1</accession>
<dbReference type="GO" id="GO:0032040">
    <property type="term" value="C:small-subunit processome"/>
    <property type="evidence" value="ECO:0007669"/>
    <property type="project" value="TreeGrafter"/>
</dbReference>
<dbReference type="Pfam" id="PF08640">
    <property type="entry name" value="U3_assoc_6"/>
    <property type="match status" value="1"/>
</dbReference>
<dbReference type="InterPro" id="IPR055347">
    <property type="entry name" value="UTP6_N"/>
</dbReference>
<dbReference type="GO" id="GO:0030515">
    <property type="term" value="F:snoRNA binding"/>
    <property type="evidence" value="ECO:0007669"/>
    <property type="project" value="InterPro"/>
</dbReference>
<evidence type="ECO:0000256" key="5">
    <source>
        <dbReference type="ARBA" id="ARBA00023242"/>
    </source>
</evidence>
<evidence type="ECO:0000313" key="10">
    <source>
        <dbReference type="Proteomes" id="UP000478008"/>
    </source>
</evidence>
<dbReference type="AlphaFoldDB" id="A0A7D9H2U1"/>
<dbReference type="Proteomes" id="UP000478008">
    <property type="component" value="Unassembled WGS sequence"/>
</dbReference>
<comment type="similarity">
    <text evidence="2">Belongs to the UTP6 family.</text>
</comment>
<dbReference type="Pfam" id="PF05843">
    <property type="entry name" value="Suf"/>
    <property type="match status" value="1"/>
</dbReference>
<keyword evidence="3" id="KW-0698">rRNA processing</keyword>
<gene>
    <name evidence="9" type="primary">UTP6</name>
    <name evidence="9" type="ORF">DEBR0S1_31494G</name>
</gene>
<proteinExistence type="inferred from homology"/>
<evidence type="ECO:0000256" key="4">
    <source>
        <dbReference type="ARBA" id="ARBA00022737"/>
    </source>
</evidence>
<dbReference type="InterPro" id="IPR011990">
    <property type="entry name" value="TPR-like_helical_dom_sf"/>
</dbReference>
<dbReference type="PANTHER" id="PTHR23271">
    <property type="entry name" value="HEPATOCELLULAR CARCINOMA-ASSOCIATED ANTIGEN 66"/>
    <property type="match status" value="1"/>
</dbReference>
<dbReference type="InterPro" id="IPR008847">
    <property type="entry name" value="Suf"/>
</dbReference>
<dbReference type="GO" id="GO:0000462">
    <property type="term" value="P:maturation of SSU-rRNA from tricistronic rRNA transcript (SSU-rRNA, 5.8S rRNA, LSU-rRNA)"/>
    <property type="evidence" value="ECO:0007669"/>
    <property type="project" value="InterPro"/>
</dbReference>
<feature type="domain" description="Suppressor of forked" evidence="7">
    <location>
        <begin position="100"/>
        <end position="174"/>
    </location>
</feature>
<dbReference type="Gene3D" id="1.25.40.10">
    <property type="entry name" value="Tetratricopeptide repeat domain"/>
    <property type="match status" value="1"/>
</dbReference>
<name>A0A7D9H2U1_DEKBR</name>
<dbReference type="SUPFAM" id="SSF48452">
    <property type="entry name" value="TPR-like"/>
    <property type="match status" value="1"/>
</dbReference>
<evidence type="ECO:0000313" key="9">
    <source>
        <dbReference type="EMBL" id="VUG17025.1"/>
    </source>
</evidence>
<evidence type="ECO:0000256" key="1">
    <source>
        <dbReference type="ARBA" id="ARBA00004604"/>
    </source>
</evidence>
<evidence type="ECO:0000256" key="3">
    <source>
        <dbReference type="ARBA" id="ARBA00022552"/>
    </source>
</evidence>
<dbReference type="InterPro" id="IPR013949">
    <property type="entry name" value="Utp6"/>
</dbReference>
<dbReference type="SMART" id="SM00386">
    <property type="entry name" value="HAT"/>
    <property type="match status" value="3"/>
</dbReference>
<evidence type="ECO:0000259" key="7">
    <source>
        <dbReference type="Pfam" id="PF05843"/>
    </source>
</evidence>
<dbReference type="PANTHER" id="PTHR23271:SF1">
    <property type="entry name" value="U3 SMALL NUCLEOLAR RNA-ASSOCIATED PROTEIN 6 HOMOLOG"/>
    <property type="match status" value="1"/>
</dbReference>
<evidence type="ECO:0000259" key="8">
    <source>
        <dbReference type="Pfam" id="PF08640"/>
    </source>
</evidence>
<evidence type="ECO:0000256" key="2">
    <source>
        <dbReference type="ARBA" id="ARBA00010734"/>
    </source>
</evidence>
<keyword evidence="4" id="KW-0677">Repeat</keyword>
<dbReference type="EMBL" id="CABFWN010000001">
    <property type="protein sequence ID" value="VUG17025.1"/>
    <property type="molecule type" value="Genomic_DNA"/>
</dbReference>